<organism evidence="2 3">
    <name type="scientific">Pseudanabaena mucicola FACHB-723</name>
    <dbReference type="NCBI Taxonomy" id="2692860"/>
    <lineage>
        <taxon>Bacteria</taxon>
        <taxon>Bacillati</taxon>
        <taxon>Cyanobacteriota</taxon>
        <taxon>Cyanophyceae</taxon>
        <taxon>Pseudanabaenales</taxon>
        <taxon>Pseudanabaenaceae</taxon>
        <taxon>Pseudanabaena</taxon>
    </lineage>
</organism>
<keyword evidence="1" id="KW-0472">Membrane</keyword>
<keyword evidence="1" id="KW-1133">Transmembrane helix</keyword>
<feature type="transmembrane region" description="Helical" evidence="1">
    <location>
        <begin position="39"/>
        <end position="61"/>
    </location>
</feature>
<dbReference type="EMBL" id="JACJQB010000025">
    <property type="protein sequence ID" value="MBD2188960.1"/>
    <property type="molecule type" value="Genomic_DNA"/>
</dbReference>
<gene>
    <name evidence="2" type="ORF">H6F41_12495</name>
</gene>
<accession>A0ABR7ZZK7</accession>
<proteinExistence type="predicted"/>
<evidence type="ECO:0008006" key="4">
    <source>
        <dbReference type="Google" id="ProtNLM"/>
    </source>
</evidence>
<name>A0ABR7ZZK7_9CYAN</name>
<feature type="transmembrane region" description="Helical" evidence="1">
    <location>
        <begin position="73"/>
        <end position="93"/>
    </location>
</feature>
<reference evidence="2 3" key="1">
    <citation type="journal article" date="2020" name="ISME J.">
        <title>Comparative genomics reveals insights into cyanobacterial evolution and habitat adaptation.</title>
        <authorList>
            <person name="Chen M.Y."/>
            <person name="Teng W.K."/>
            <person name="Zhao L."/>
            <person name="Hu C.X."/>
            <person name="Zhou Y.K."/>
            <person name="Han B.P."/>
            <person name="Song L.R."/>
            <person name="Shu W.S."/>
        </authorList>
    </citation>
    <scope>NUCLEOTIDE SEQUENCE [LARGE SCALE GENOMIC DNA]</scope>
    <source>
        <strain evidence="2 3">FACHB-723</strain>
    </source>
</reference>
<comment type="caution">
    <text evidence="2">The sequence shown here is derived from an EMBL/GenBank/DDBJ whole genome shotgun (WGS) entry which is preliminary data.</text>
</comment>
<evidence type="ECO:0000256" key="1">
    <source>
        <dbReference type="SAM" id="Phobius"/>
    </source>
</evidence>
<feature type="transmembrane region" description="Helical" evidence="1">
    <location>
        <begin position="162"/>
        <end position="183"/>
    </location>
</feature>
<keyword evidence="1" id="KW-0812">Transmembrane</keyword>
<evidence type="ECO:0000313" key="2">
    <source>
        <dbReference type="EMBL" id="MBD2188960.1"/>
    </source>
</evidence>
<feature type="transmembrane region" description="Helical" evidence="1">
    <location>
        <begin position="12"/>
        <end position="33"/>
    </location>
</feature>
<sequence length="303" mass="32091">MKTYQPSNIAPSQGVAILAASSLVSGAAIGGATAFVSKFIYFIVLFPIGMGFATGAVLGFAVKKGKIRNPVTALGLGILGGVVAYGALMYGQYMNFQDETERIMATEYQITDQQKAKEGIETFLKEETGSSGFVGFLKLAAKEGTSISRGSSKIKLNETFTYLLWLIELGIVGFLAASIPFGAAGEPFNEEGNEWYGDKKLVGSAPAESQDELIRLLNMDDMAGAAALLSSQPDLPMPRIDVYAQSCEAVPYSDSVIIVSRVSTNAKKQQESKDLLSGLVSASQRSQLVPQIADTATEAAPEA</sequence>
<dbReference type="RefSeq" id="WP_190403800.1">
    <property type="nucleotide sequence ID" value="NZ_JACJQB010000025.1"/>
</dbReference>
<protein>
    <recommendedName>
        <fullName evidence="4">DUF4190 domain-containing protein</fullName>
    </recommendedName>
</protein>
<keyword evidence="3" id="KW-1185">Reference proteome</keyword>
<evidence type="ECO:0000313" key="3">
    <source>
        <dbReference type="Proteomes" id="UP000642094"/>
    </source>
</evidence>
<dbReference type="Proteomes" id="UP000642094">
    <property type="component" value="Unassembled WGS sequence"/>
</dbReference>